<dbReference type="SUPFAM" id="SSF52540">
    <property type="entry name" value="P-loop containing nucleoside triphosphate hydrolases"/>
    <property type="match status" value="1"/>
</dbReference>
<dbReference type="InterPro" id="IPR015854">
    <property type="entry name" value="ABC_transpr_LolD-like"/>
</dbReference>
<feature type="domain" description="ABC transporter" evidence="5">
    <location>
        <begin position="2"/>
        <end position="235"/>
    </location>
</feature>
<dbReference type="InterPro" id="IPR017911">
    <property type="entry name" value="MacB-like_ATP-bd"/>
</dbReference>
<evidence type="ECO:0000256" key="2">
    <source>
        <dbReference type="ARBA" id="ARBA00022448"/>
    </source>
</evidence>
<keyword evidence="3" id="KW-0547">Nucleotide-binding</keyword>
<dbReference type="Pfam" id="PF00005">
    <property type="entry name" value="ABC_tran"/>
    <property type="match status" value="1"/>
</dbReference>
<gene>
    <name evidence="6" type="primary">bceA_1</name>
    <name evidence="6" type="ORF">BN988_02359</name>
</gene>
<dbReference type="GO" id="GO:0005524">
    <property type="term" value="F:ATP binding"/>
    <property type="evidence" value="ECO:0007669"/>
    <property type="project" value="UniProtKB-KW"/>
</dbReference>
<comment type="caution">
    <text evidence="6">The sequence shown here is derived from an EMBL/GenBank/DDBJ whole genome shotgun (WGS) entry which is preliminary data.</text>
</comment>
<evidence type="ECO:0000313" key="6">
    <source>
        <dbReference type="EMBL" id="CDO03831.1"/>
    </source>
</evidence>
<dbReference type="FunFam" id="3.40.50.300:FF:000032">
    <property type="entry name" value="Export ABC transporter ATP-binding protein"/>
    <property type="match status" value="1"/>
</dbReference>
<name>W9AME1_9BACI</name>
<dbReference type="InterPro" id="IPR017871">
    <property type="entry name" value="ABC_transporter-like_CS"/>
</dbReference>
<sequence length="239" mass="26741">MIKVSKLTKDFLQGQERTPVLHGVNLHIEEGEFVAIMGPSGSGKSTLLQLLGGLDEPTNGDIQINHKYLNKMKEKERTIFRRKNLGFVFQNYQLLPTLTVEENIAFPLHADGKITNQTSKMIDDLIHSVGLKGLNRKRANLLSGGQQQRVAIARALVNNPTVLLADEPTGNLDRVTAEEILALFSKFHRENKQTIVMVTHDIFAAGFADRIILFRDGVVDQVISRKDSDYAKYLANFMA</sequence>
<dbReference type="PROSITE" id="PS50893">
    <property type="entry name" value="ABC_TRANSPORTER_2"/>
    <property type="match status" value="1"/>
</dbReference>
<dbReference type="EMBL" id="CCAX010000002">
    <property type="protein sequence ID" value="CDO03831.1"/>
    <property type="molecule type" value="Genomic_DNA"/>
</dbReference>
<dbReference type="STRING" id="171693.BN988_02359"/>
<evidence type="ECO:0000313" key="7">
    <source>
        <dbReference type="Proteomes" id="UP000028863"/>
    </source>
</evidence>
<dbReference type="GO" id="GO:0005886">
    <property type="term" value="C:plasma membrane"/>
    <property type="evidence" value="ECO:0007669"/>
    <property type="project" value="TreeGrafter"/>
</dbReference>
<dbReference type="Proteomes" id="UP000028863">
    <property type="component" value="Unassembled WGS sequence"/>
</dbReference>
<dbReference type="InterPro" id="IPR003439">
    <property type="entry name" value="ABC_transporter-like_ATP-bd"/>
</dbReference>
<dbReference type="PANTHER" id="PTHR24220:SF86">
    <property type="entry name" value="ABC TRANSPORTER ABCH.1"/>
    <property type="match status" value="1"/>
</dbReference>
<evidence type="ECO:0000256" key="3">
    <source>
        <dbReference type="ARBA" id="ARBA00022741"/>
    </source>
</evidence>
<dbReference type="CDD" id="cd03255">
    <property type="entry name" value="ABC_MJ0796_LolCDE_FtsE"/>
    <property type="match status" value="1"/>
</dbReference>
<organism evidence="6 7">
    <name type="scientific">Oceanobacillus picturae</name>
    <dbReference type="NCBI Taxonomy" id="171693"/>
    <lineage>
        <taxon>Bacteria</taxon>
        <taxon>Bacillati</taxon>
        <taxon>Bacillota</taxon>
        <taxon>Bacilli</taxon>
        <taxon>Bacillales</taxon>
        <taxon>Bacillaceae</taxon>
        <taxon>Oceanobacillus</taxon>
    </lineage>
</organism>
<proteinExistence type="inferred from homology"/>
<dbReference type="GO" id="GO:0022857">
    <property type="term" value="F:transmembrane transporter activity"/>
    <property type="evidence" value="ECO:0007669"/>
    <property type="project" value="TreeGrafter"/>
</dbReference>
<evidence type="ECO:0000256" key="4">
    <source>
        <dbReference type="ARBA" id="ARBA00022840"/>
    </source>
</evidence>
<dbReference type="InterPro" id="IPR003593">
    <property type="entry name" value="AAA+_ATPase"/>
</dbReference>
<reference evidence="6" key="2">
    <citation type="submission" date="2014-03" db="EMBL/GenBank/DDBJ databases">
        <authorList>
            <person name="Urmite Genomes"/>
        </authorList>
    </citation>
    <scope>NUCLEOTIDE SEQUENCE</scope>
    <source>
        <strain evidence="6">S1</strain>
    </source>
</reference>
<accession>W9AME1</accession>
<dbReference type="AlphaFoldDB" id="W9AME1"/>
<dbReference type="PANTHER" id="PTHR24220">
    <property type="entry name" value="IMPORT ATP-BINDING PROTEIN"/>
    <property type="match status" value="1"/>
</dbReference>
<dbReference type="SMART" id="SM00382">
    <property type="entry name" value="AAA"/>
    <property type="match status" value="1"/>
</dbReference>
<keyword evidence="4 6" id="KW-0067">ATP-binding</keyword>
<dbReference type="Gene3D" id="3.40.50.300">
    <property type="entry name" value="P-loop containing nucleotide triphosphate hydrolases"/>
    <property type="match status" value="1"/>
</dbReference>
<dbReference type="GO" id="GO:0098796">
    <property type="term" value="C:membrane protein complex"/>
    <property type="evidence" value="ECO:0007669"/>
    <property type="project" value="UniProtKB-ARBA"/>
</dbReference>
<dbReference type="InterPro" id="IPR027417">
    <property type="entry name" value="P-loop_NTPase"/>
</dbReference>
<keyword evidence="2" id="KW-0813">Transport</keyword>
<dbReference type="eggNOG" id="COG1136">
    <property type="taxonomic scope" value="Bacteria"/>
</dbReference>
<reference evidence="6" key="1">
    <citation type="submission" date="2014-03" db="EMBL/GenBank/DDBJ databases">
        <title>Draft genome sequencing of Oceanobacillus picturae strain S1 isolated from human gut.</title>
        <authorList>
            <person name="Croce O."/>
            <person name="Lagier J.C."/>
            <person name="Raoult D."/>
        </authorList>
    </citation>
    <scope>NUCLEOTIDE SEQUENCE [LARGE SCALE GENOMIC DNA]</scope>
    <source>
        <strain evidence="6">S1</strain>
    </source>
</reference>
<evidence type="ECO:0000259" key="5">
    <source>
        <dbReference type="PROSITE" id="PS50893"/>
    </source>
</evidence>
<protein>
    <submittedName>
        <fullName evidence="6">Bacitracin export ATP-binding protein BceA</fullName>
    </submittedName>
</protein>
<keyword evidence="7" id="KW-1185">Reference proteome</keyword>
<dbReference type="RefSeq" id="WP_036576865.1">
    <property type="nucleotide sequence ID" value="NZ_CABLBW010000002.1"/>
</dbReference>
<comment type="similarity">
    <text evidence="1">Belongs to the ABC transporter superfamily.</text>
</comment>
<dbReference type="GO" id="GO:0016887">
    <property type="term" value="F:ATP hydrolysis activity"/>
    <property type="evidence" value="ECO:0007669"/>
    <property type="project" value="InterPro"/>
</dbReference>
<dbReference type="PROSITE" id="PS00211">
    <property type="entry name" value="ABC_TRANSPORTER_1"/>
    <property type="match status" value="1"/>
</dbReference>
<evidence type="ECO:0000256" key="1">
    <source>
        <dbReference type="ARBA" id="ARBA00005417"/>
    </source>
</evidence>